<evidence type="ECO:0000313" key="4">
    <source>
        <dbReference type="Proteomes" id="UP000322244"/>
    </source>
</evidence>
<feature type="region of interest" description="Disordered" evidence="1">
    <location>
        <begin position="1"/>
        <end position="20"/>
    </location>
</feature>
<keyword evidence="2" id="KW-0812">Transmembrane</keyword>
<dbReference type="AlphaFoldDB" id="A0A5A7SD10"/>
<reference evidence="3 4" key="1">
    <citation type="submission" date="2019-07" db="EMBL/GenBank/DDBJ databases">
        <title>Rhodococcus cavernicolus sp. nov., isolated from a cave.</title>
        <authorList>
            <person name="Lee S.D."/>
        </authorList>
    </citation>
    <scope>NUCLEOTIDE SEQUENCE [LARGE SCALE GENOMIC DNA]</scope>
    <source>
        <strain evidence="3 4">C1-24</strain>
    </source>
</reference>
<protein>
    <submittedName>
        <fullName evidence="3">Uncharacterized protein</fullName>
    </submittedName>
</protein>
<accession>A0A5A7SD10</accession>
<evidence type="ECO:0000313" key="3">
    <source>
        <dbReference type="EMBL" id="KAA0022473.1"/>
    </source>
</evidence>
<proteinExistence type="predicted"/>
<feature type="transmembrane region" description="Helical" evidence="2">
    <location>
        <begin position="133"/>
        <end position="151"/>
    </location>
</feature>
<evidence type="ECO:0000256" key="1">
    <source>
        <dbReference type="SAM" id="MobiDB-lite"/>
    </source>
</evidence>
<dbReference type="RefSeq" id="WP_149430529.1">
    <property type="nucleotide sequence ID" value="NZ_VLNY01000005.1"/>
</dbReference>
<name>A0A5A7SD10_9NOCA</name>
<organism evidence="3 4">
    <name type="scientific">Antrihabitans cavernicola</name>
    <dbReference type="NCBI Taxonomy" id="2495913"/>
    <lineage>
        <taxon>Bacteria</taxon>
        <taxon>Bacillati</taxon>
        <taxon>Actinomycetota</taxon>
        <taxon>Actinomycetes</taxon>
        <taxon>Mycobacteriales</taxon>
        <taxon>Nocardiaceae</taxon>
        <taxon>Antrihabitans</taxon>
    </lineage>
</organism>
<keyword evidence="2" id="KW-0472">Membrane</keyword>
<gene>
    <name evidence="3" type="ORF">FOY51_12240</name>
</gene>
<dbReference type="EMBL" id="VLNY01000005">
    <property type="protein sequence ID" value="KAA0022473.1"/>
    <property type="molecule type" value="Genomic_DNA"/>
</dbReference>
<comment type="caution">
    <text evidence="3">The sequence shown here is derived from an EMBL/GenBank/DDBJ whole genome shotgun (WGS) entry which is preliminary data.</text>
</comment>
<feature type="transmembrane region" description="Helical" evidence="2">
    <location>
        <begin position="54"/>
        <end position="76"/>
    </location>
</feature>
<evidence type="ECO:0000256" key="2">
    <source>
        <dbReference type="SAM" id="Phobius"/>
    </source>
</evidence>
<dbReference type="Proteomes" id="UP000322244">
    <property type="component" value="Unassembled WGS sequence"/>
</dbReference>
<dbReference type="OrthoDB" id="3627672at2"/>
<keyword evidence="2" id="KW-1133">Transmembrane helix</keyword>
<keyword evidence="4" id="KW-1185">Reference proteome</keyword>
<feature type="transmembrane region" description="Helical" evidence="2">
    <location>
        <begin position="97"/>
        <end position="121"/>
    </location>
</feature>
<feature type="transmembrane region" description="Helical" evidence="2">
    <location>
        <begin position="29"/>
        <end position="48"/>
    </location>
</feature>
<sequence length="274" mass="29837">MRGMQFSENLRPPTEWPPNPSTARPISSIVGVLAFGLIAVFVAIVGWANGMPAAGRYGLLFAFFMFSTAVFAYLYSIRTPTSIDDIHTSTDGTVIRYSLPISGVLVLIIVVITIFCLGGAVEIFLATGGGSGSGGAIIPGVFGIYLATFSVDLVSGRLKRGVVVLSPKGIRQRGWSFESYLPWESVAGGTAAFHDSRVVLVIGYSNAKWERRNTTRLWRIDRLPPVPMIQLDCRKFDVDPIVLYHLVTFYANNPDARAELGTAAPLERVRTSTF</sequence>